<dbReference type="EMBL" id="VYKI01000025">
    <property type="protein sequence ID" value="KAA8995112.1"/>
    <property type="molecule type" value="Genomic_DNA"/>
</dbReference>
<gene>
    <name evidence="1" type="ORF">FJU31_15650</name>
</gene>
<evidence type="ECO:0000313" key="2">
    <source>
        <dbReference type="Proteomes" id="UP000326367"/>
    </source>
</evidence>
<protein>
    <recommendedName>
        <fullName evidence="3">Response regulator transcription factor</fullName>
    </recommendedName>
</protein>
<name>A0ABQ6SXP8_9GAMM</name>
<proteinExistence type="predicted"/>
<accession>A0ABQ6SXP8</accession>
<comment type="caution">
    <text evidence="1">The sequence shown here is derived from an EMBL/GenBank/DDBJ whole genome shotgun (WGS) entry which is preliminary data.</text>
</comment>
<evidence type="ECO:0008006" key="3">
    <source>
        <dbReference type="Google" id="ProtNLM"/>
    </source>
</evidence>
<sequence length="139" mass="15850">MADGNNGWRLPSATLVIADANYWIRNELRLHIHPVLETETIHEVRSPSEVLTHIADPRCRALVIDPCMPTIGQTDGIPLLRRVCCLRRDLQILVLARQPQQLLRDKAFPRQIRHVYGKNISATWLCRFVDRALAQAEAA</sequence>
<organism evidence="1 2">
    <name type="scientific">Stenotrophomonas cyclobalanopsidis</name>
    <dbReference type="NCBI Taxonomy" id="2771362"/>
    <lineage>
        <taxon>Bacteria</taxon>
        <taxon>Pseudomonadati</taxon>
        <taxon>Pseudomonadota</taxon>
        <taxon>Gammaproteobacteria</taxon>
        <taxon>Lysobacterales</taxon>
        <taxon>Lysobacteraceae</taxon>
        <taxon>Stenotrophomonas</taxon>
    </lineage>
</organism>
<dbReference type="InterPro" id="IPR011006">
    <property type="entry name" value="CheY-like_superfamily"/>
</dbReference>
<dbReference type="Proteomes" id="UP000326367">
    <property type="component" value="Unassembled WGS sequence"/>
</dbReference>
<dbReference type="SUPFAM" id="SSF52172">
    <property type="entry name" value="CheY-like"/>
    <property type="match status" value="1"/>
</dbReference>
<dbReference type="RefSeq" id="WP_150455556.1">
    <property type="nucleotide sequence ID" value="NZ_VYKI01000025.1"/>
</dbReference>
<reference evidence="1 2" key="1">
    <citation type="journal article" date="2020" name="Antonie Van Leeuwenhoek">
        <title>Stenotrophomonas cyclobalanopsidis sp. nov., isolated from the leaf spot disease of Cyclobalanopsis patelliformis.</title>
        <authorList>
            <person name="Bian D.R."/>
            <person name="Xue H."/>
            <person name="Piao C.G."/>
            <person name="Li Y."/>
        </authorList>
    </citation>
    <scope>NUCLEOTIDE SEQUENCE [LARGE SCALE GENOMIC DNA]</scope>
    <source>
        <strain evidence="1 2">TPQG1-4</strain>
    </source>
</reference>
<dbReference type="Gene3D" id="3.40.50.2300">
    <property type="match status" value="1"/>
</dbReference>
<keyword evidence="2" id="KW-1185">Reference proteome</keyword>
<evidence type="ECO:0000313" key="1">
    <source>
        <dbReference type="EMBL" id="KAA8995112.1"/>
    </source>
</evidence>